<keyword evidence="1" id="KW-0066">ATP synthesis</keyword>
<name>A0A1F5JG62_9BACT</name>
<evidence type="ECO:0000313" key="3">
    <source>
        <dbReference type="EMBL" id="OGE27579.1"/>
    </source>
</evidence>
<dbReference type="GO" id="GO:0015986">
    <property type="term" value="P:proton motive force-driven ATP synthesis"/>
    <property type="evidence" value="ECO:0007669"/>
    <property type="project" value="InterPro"/>
</dbReference>
<protein>
    <recommendedName>
        <fullName evidence="2">ATP synthase F1 complex delta/epsilon subunit N-terminal domain-containing protein</fullName>
    </recommendedName>
</protein>
<dbReference type="GO" id="GO:0045259">
    <property type="term" value="C:proton-transporting ATP synthase complex"/>
    <property type="evidence" value="ECO:0007669"/>
    <property type="project" value="UniProtKB-KW"/>
</dbReference>
<reference evidence="3 4" key="1">
    <citation type="journal article" date="2016" name="Nat. Commun.">
        <title>Thousands of microbial genomes shed light on interconnected biogeochemical processes in an aquifer system.</title>
        <authorList>
            <person name="Anantharaman K."/>
            <person name="Brown C.T."/>
            <person name="Hug L.A."/>
            <person name="Sharon I."/>
            <person name="Castelle C.J."/>
            <person name="Probst A.J."/>
            <person name="Thomas B.C."/>
            <person name="Singh A."/>
            <person name="Wilkins M.J."/>
            <person name="Karaoz U."/>
            <person name="Brodie E.L."/>
            <person name="Williams K.H."/>
            <person name="Hubbard S.S."/>
            <person name="Banfield J.F."/>
        </authorList>
    </citation>
    <scope>NUCLEOTIDE SEQUENCE [LARGE SCALE GENOMIC DNA]</scope>
</reference>
<dbReference type="SUPFAM" id="SSF51344">
    <property type="entry name" value="Epsilon subunit of F1F0-ATP synthase N-terminal domain"/>
    <property type="match status" value="1"/>
</dbReference>
<dbReference type="Gene3D" id="2.60.15.10">
    <property type="entry name" value="F0F1 ATP synthase delta/epsilon subunit, N-terminal"/>
    <property type="match status" value="1"/>
</dbReference>
<feature type="domain" description="ATP synthase F1 complex delta/epsilon subunit N-terminal" evidence="2">
    <location>
        <begin position="6"/>
        <end position="81"/>
    </location>
</feature>
<dbReference type="Proteomes" id="UP000177555">
    <property type="component" value="Unassembled WGS sequence"/>
</dbReference>
<dbReference type="InterPro" id="IPR036771">
    <property type="entry name" value="ATPsynth_dsu/esu_N"/>
</dbReference>
<organism evidence="3 4">
    <name type="scientific">Candidatus Daviesbacteria bacterium RIFCSPHIGHO2_01_FULL_40_11</name>
    <dbReference type="NCBI Taxonomy" id="1797762"/>
    <lineage>
        <taxon>Bacteria</taxon>
        <taxon>Candidatus Daviesiibacteriota</taxon>
    </lineage>
</organism>
<dbReference type="InterPro" id="IPR020546">
    <property type="entry name" value="ATP_synth_F1_dsu/esu_N"/>
</dbReference>
<keyword evidence="1" id="KW-0139">CF(1)</keyword>
<accession>A0A1F5JG62</accession>
<comment type="caution">
    <text evidence="3">The sequence shown here is derived from an EMBL/GenBank/DDBJ whole genome shotgun (WGS) entry which is preliminary data.</text>
</comment>
<evidence type="ECO:0000256" key="1">
    <source>
        <dbReference type="ARBA" id="ARBA00023196"/>
    </source>
</evidence>
<evidence type="ECO:0000313" key="4">
    <source>
        <dbReference type="Proteomes" id="UP000177555"/>
    </source>
</evidence>
<dbReference type="Pfam" id="PF02823">
    <property type="entry name" value="ATP-synt_DE_N"/>
    <property type="match status" value="1"/>
</dbReference>
<dbReference type="AlphaFoldDB" id="A0A1F5JG62"/>
<sequence length="92" mass="10294">MPNPTLHVRIISPQQLILDTEATSVSSKNPQGNFDILPQHANFITLVDNSPIIIRPPGGQRPVTFKFPMAIIVTAENKVNIYTYIQPQTEKK</sequence>
<gene>
    <name evidence="3" type="ORF">A2867_03665</name>
</gene>
<evidence type="ECO:0000259" key="2">
    <source>
        <dbReference type="Pfam" id="PF02823"/>
    </source>
</evidence>
<dbReference type="EMBL" id="MFCP01000035">
    <property type="protein sequence ID" value="OGE27579.1"/>
    <property type="molecule type" value="Genomic_DNA"/>
</dbReference>
<proteinExistence type="predicted"/>